<dbReference type="GO" id="GO:0016042">
    <property type="term" value="P:lipid catabolic process"/>
    <property type="evidence" value="ECO:0007669"/>
    <property type="project" value="UniProtKB-UniRule"/>
</dbReference>
<comment type="caution">
    <text evidence="6">The sequence shown here is derived from an EMBL/GenBank/DDBJ whole genome shotgun (WGS) entry which is preliminary data.</text>
</comment>
<feature type="domain" description="PNPLA" evidence="5">
    <location>
        <begin position="9"/>
        <end position="169"/>
    </location>
</feature>
<dbReference type="AlphaFoldDB" id="A0A2T0XIM1"/>
<sequence>MKDKKSIALVLSSGGAKGIAHIGAIEELKRQGYNITSVSGSSIGAVIGGLLAMGKLEDYTNWIKTLDRRSVWGLMDFSFTSNGLLKGERVFDKMKEFIPDVKIEDMSLPFTAVASDILNEKEIVFNKGSFYRAARASIAIPAMFTPVNYDGTFLVDGGILNPIPIEHVHRTEADLLVVVNLYGEKQPKAELVGDNDKNKPKQVEGGLFAAFSNLVATGDKKSLGYISLLTTSSAAMIHKLAKINIDRFKPDIVIDIPADSASTFDFHRADELLKLGADAAKKAISVVTAKSD</sequence>
<dbReference type="Proteomes" id="UP000252733">
    <property type="component" value="Unassembled WGS sequence"/>
</dbReference>
<dbReference type="SUPFAM" id="SSF52151">
    <property type="entry name" value="FabD/lysophospholipase-like"/>
    <property type="match status" value="1"/>
</dbReference>
<evidence type="ECO:0000256" key="3">
    <source>
        <dbReference type="ARBA" id="ARBA00023098"/>
    </source>
</evidence>
<proteinExistence type="predicted"/>
<feature type="active site" description="Proton acceptor" evidence="4">
    <location>
        <position position="156"/>
    </location>
</feature>
<comment type="caution">
    <text evidence="4">Lacks conserved residue(s) required for the propagation of feature annotation.</text>
</comment>
<gene>
    <name evidence="6" type="ORF">DFO77_102131</name>
</gene>
<dbReference type="Pfam" id="PF01734">
    <property type="entry name" value="Patatin"/>
    <property type="match status" value="1"/>
</dbReference>
<keyword evidence="3 4" id="KW-0443">Lipid metabolism</keyword>
<dbReference type="GO" id="GO:0016787">
    <property type="term" value="F:hydrolase activity"/>
    <property type="evidence" value="ECO:0007669"/>
    <property type="project" value="UniProtKB-UniRule"/>
</dbReference>
<dbReference type="STRING" id="1168289.GCA_000259075_02443"/>
<evidence type="ECO:0000256" key="4">
    <source>
        <dbReference type="PROSITE-ProRule" id="PRU01161"/>
    </source>
</evidence>
<keyword evidence="1 4" id="KW-0378">Hydrolase</keyword>
<protein>
    <submittedName>
        <fullName evidence="6">NTE family protein</fullName>
    </submittedName>
</protein>
<dbReference type="Gene3D" id="3.40.1090.10">
    <property type="entry name" value="Cytosolic phospholipase A2 catalytic domain"/>
    <property type="match status" value="2"/>
</dbReference>
<keyword evidence="7" id="KW-1185">Reference proteome</keyword>
<dbReference type="PANTHER" id="PTHR14226">
    <property type="entry name" value="NEUROPATHY TARGET ESTERASE/SWISS CHEESE D.MELANOGASTER"/>
    <property type="match status" value="1"/>
</dbReference>
<dbReference type="PANTHER" id="PTHR14226:SF76">
    <property type="entry name" value="NTE FAMILY PROTEIN RSSA"/>
    <property type="match status" value="1"/>
</dbReference>
<dbReference type="OrthoDB" id="9770965at2"/>
<feature type="active site" description="Nucleophile" evidence="4">
    <location>
        <position position="42"/>
    </location>
</feature>
<organism evidence="6 7">
    <name type="scientific">Marinilabilia salmonicolor</name>
    <dbReference type="NCBI Taxonomy" id="989"/>
    <lineage>
        <taxon>Bacteria</taxon>
        <taxon>Pseudomonadati</taxon>
        <taxon>Bacteroidota</taxon>
        <taxon>Bacteroidia</taxon>
        <taxon>Marinilabiliales</taxon>
        <taxon>Marinilabiliaceae</taxon>
        <taxon>Marinilabilia</taxon>
    </lineage>
</organism>
<accession>A0A2T0XIM1</accession>
<evidence type="ECO:0000313" key="6">
    <source>
        <dbReference type="EMBL" id="RCW38977.1"/>
    </source>
</evidence>
<dbReference type="PROSITE" id="PS51635">
    <property type="entry name" value="PNPLA"/>
    <property type="match status" value="1"/>
</dbReference>
<evidence type="ECO:0000256" key="2">
    <source>
        <dbReference type="ARBA" id="ARBA00022963"/>
    </source>
</evidence>
<reference evidence="6 7" key="1">
    <citation type="submission" date="2018-07" db="EMBL/GenBank/DDBJ databases">
        <title>Freshwater and sediment microbial communities from various areas in North America, analyzing microbe dynamics in response to fracking.</title>
        <authorList>
            <person name="Lamendella R."/>
        </authorList>
    </citation>
    <scope>NUCLEOTIDE SEQUENCE [LARGE SCALE GENOMIC DNA]</scope>
    <source>
        <strain evidence="6 7">160A</strain>
    </source>
</reference>
<dbReference type="InterPro" id="IPR016035">
    <property type="entry name" value="Acyl_Trfase/lysoPLipase"/>
</dbReference>
<keyword evidence="2 4" id="KW-0442">Lipid degradation</keyword>
<feature type="short sequence motif" description="GXSXG" evidence="4">
    <location>
        <begin position="40"/>
        <end position="44"/>
    </location>
</feature>
<dbReference type="InterPro" id="IPR050301">
    <property type="entry name" value="NTE"/>
</dbReference>
<evidence type="ECO:0000256" key="1">
    <source>
        <dbReference type="ARBA" id="ARBA00022801"/>
    </source>
</evidence>
<evidence type="ECO:0000259" key="5">
    <source>
        <dbReference type="PROSITE" id="PS51635"/>
    </source>
</evidence>
<dbReference type="RefSeq" id="WP_106153291.1">
    <property type="nucleotide sequence ID" value="NZ_PVTS01000009.1"/>
</dbReference>
<name>A0A2T0XIM1_9BACT</name>
<feature type="short sequence motif" description="DGA/G" evidence="4">
    <location>
        <begin position="156"/>
        <end position="158"/>
    </location>
</feature>
<dbReference type="InterPro" id="IPR002641">
    <property type="entry name" value="PNPLA_dom"/>
</dbReference>
<dbReference type="EMBL" id="QPIZ01000002">
    <property type="protein sequence ID" value="RCW38977.1"/>
    <property type="molecule type" value="Genomic_DNA"/>
</dbReference>
<evidence type="ECO:0000313" key="7">
    <source>
        <dbReference type="Proteomes" id="UP000252733"/>
    </source>
</evidence>